<protein>
    <submittedName>
        <fullName evidence="1">Uncharacterized protein</fullName>
    </submittedName>
</protein>
<dbReference type="AlphaFoldDB" id="S3JG42"/>
<evidence type="ECO:0000313" key="2">
    <source>
        <dbReference type="Proteomes" id="UP000014585"/>
    </source>
</evidence>
<proteinExistence type="predicted"/>
<reference evidence="1 2" key="1">
    <citation type="submission" date="2013-04" db="EMBL/GenBank/DDBJ databases">
        <authorList>
            <person name="Weinstock G."/>
            <person name="Sodergren E."/>
            <person name="Lobos E.A."/>
            <person name="Fulton L."/>
            <person name="Fulton R."/>
            <person name="Courtney L."/>
            <person name="Fronick C."/>
            <person name="O'Laughlin M."/>
            <person name="Godfrey J."/>
            <person name="Wilson R.M."/>
            <person name="Miner T."/>
            <person name="Farmer C."/>
            <person name="Delehaunty K."/>
            <person name="Cordes M."/>
            <person name="Minx P."/>
            <person name="Tomlinson C."/>
            <person name="Chen J."/>
            <person name="Wollam A."/>
            <person name="Pepin K.H."/>
            <person name="Palsikar V.B."/>
            <person name="Zhang X."/>
            <person name="Suruliraj S."/>
            <person name="Perna N.T."/>
            <person name="Plunkett G."/>
            <person name="Warren W."/>
            <person name="Mitreva M."/>
            <person name="Mardis E.R."/>
            <person name="Wilson R.K."/>
        </authorList>
    </citation>
    <scope>NUCLEOTIDE SEQUENCE [LARGE SCALE GENOMIC DNA]</scope>
    <source>
        <strain evidence="1 2">DSM 4568</strain>
    </source>
</reference>
<gene>
    <name evidence="1" type="ORF">HMPREF0201_00875</name>
</gene>
<accession>S3JG42</accession>
<evidence type="ECO:0000313" key="1">
    <source>
        <dbReference type="EMBL" id="EPF19147.1"/>
    </source>
</evidence>
<dbReference type="HOGENOM" id="CLU_3059795_0_0_6"/>
<comment type="caution">
    <text evidence="1">The sequence shown here is derived from an EMBL/GenBank/DDBJ whole genome shotgun (WGS) entry which is preliminary data.</text>
</comment>
<organism evidence="1 2">
    <name type="scientific">Cedecea davisae DSM 4568</name>
    <dbReference type="NCBI Taxonomy" id="566551"/>
    <lineage>
        <taxon>Bacteria</taxon>
        <taxon>Pseudomonadati</taxon>
        <taxon>Pseudomonadota</taxon>
        <taxon>Gammaproteobacteria</taxon>
        <taxon>Enterobacterales</taxon>
        <taxon>Enterobacteriaceae</taxon>
        <taxon>Cedecea</taxon>
    </lineage>
</organism>
<sequence length="53" mass="5951">MIIHRLLLTKSLIRIIGGDESTKLNRECAINQHLTGAGLQLPGPMWIMRQRVG</sequence>
<dbReference type="EMBL" id="ATDT01000005">
    <property type="protein sequence ID" value="EPF19147.1"/>
    <property type="molecule type" value="Genomic_DNA"/>
</dbReference>
<name>S3JG42_9ENTR</name>
<dbReference type="Proteomes" id="UP000014585">
    <property type="component" value="Unassembled WGS sequence"/>
</dbReference>